<feature type="domain" description="Transposase IS116/IS110/IS902 C-terminal" evidence="1">
    <location>
        <begin position="9"/>
        <end position="46"/>
    </location>
</feature>
<feature type="non-terminal residue" evidence="2">
    <location>
        <position position="46"/>
    </location>
</feature>
<accession>A0A316HNC7</accession>
<organism evidence="2 3">
    <name type="scientific">Lentzea atacamensis</name>
    <dbReference type="NCBI Taxonomy" id="531938"/>
    <lineage>
        <taxon>Bacteria</taxon>
        <taxon>Bacillati</taxon>
        <taxon>Actinomycetota</taxon>
        <taxon>Actinomycetes</taxon>
        <taxon>Pseudonocardiales</taxon>
        <taxon>Pseudonocardiaceae</taxon>
        <taxon>Lentzea</taxon>
    </lineage>
</organism>
<protein>
    <submittedName>
        <fullName evidence="2">Transposase IS116/IS110/IS902 family protein</fullName>
    </submittedName>
</protein>
<proteinExistence type="predicted"/>
<gene>
    <name evidence="2" type="ORF">C8D88_117146</name>
</gene>
<evidence type="ECO:0000313" key="2">
    <source>
        <dbReference type="EMBL" id="PWK81523.1"/>
    </source>
</evidence>
<comment type="caution">
    <text evidence="2">The sequence shown here is derived from an EMBL/GenBank/DDBJ whole genome shotgun (WGS) entry which is preliminary data.</text>
</comment>
<dbReference type="EMBL" id="QGHB01000017">
    <property type="protein sequence ID" value="PWK81523.1"/>
    <property type="molecule type" value="Genomic_DNA"/>
</dbReference>
<reference evidence="2 3" key="1">
    <citation type="submission" date="2018-05" db="EMBL/GenBank/DDBJ databases">
        <title>Genomic Encyclopedia of Type Strains, Phase IV (KMG-IV): sequencing the most valuable type-strain genomes for metagenomic binning, comparative biology and taxonomic classification.</title>
        <authorList>
            <person name="Goeker M."/>
        </authorList>
    </citation>
    <scope>NUCLEOTIDE SEQUENCE [LARGE SCALE GENOMIC DNA]</scope>
    <source>
        <strain evidence="2 3">DSM 45480</strain>
    </source>
</reference>
<dbReference type="Pfam" id="PF02371">
    <property type="entry name" value="Transposase_20"/>
    <property type="match status" value="1"/>
</dbReference>
<dbReference type="GO" id="GO:0006313">
    <property type="term" value="P:DNA transposition"/>
    <property type="evidence" value="ECO:0007669"/>
    <property type="project" value="InterPro"/>
</dbReference>
<dbReference type="GO" id="GO:0004803">
    <property type="term" value="F:transposase activity"/>
    <property type="evidence" value="ECO:0007669"/>
    <property type="project" value="InterPro"/>
</dbReference>
<dbReference type="Proteomes" id="UP000246005">
    <property type="component" value="Unassembled WGS sequence"/>
</dbReference>
<sequence length="46" mass="4883">MRPFARAKELLMTIPGISDRIACGIIGSIGIDMTVFPAPGHLASWA</sequence>
<dbReference type="GO" id="GO:0003677">
    <property type="term" value="F:DNA binding"/>
    <property type="evidence" value="ECO:0007669"/>
    <property type="project" value="InterPro"/>
</dbReference>
<evidence type="ECO:0000259" key="1">
    <source>
        <dbReference type="Pfam" id="PF02371"/>
    </source>
</evidence>
<name>A0A316HNC7_9PSEU</name>
<evidence type="ECO:0000313" key="3">
    <source>
        <dbReference type="Proteomes" id="UP000246005"/>
    </source>
</evidence>
<dbReference type="AlphaFoldDB" id="A0A316HNC7"/>
<dbReference type="InterPro" id="IPR003346">
    <property type="entry name" value="Transposase_20"/>
</dbReference>